<dbReference type="Gene3D" id="2.40.37.10">
    <property type="entry name" value="Lyase, Ornithine Decarboxylase, Chain A, domain 1"/>
    <property type="match status" value="1"/>
</dbReference>
<dbReference type="InterPro" id="IPR000183">
    <property type="entry name" value="Orn/DAP/Arg_de-COase"/>
</dbReference>
<dbReference type="Pfam" id="PF02784">
    <property type="entry name" value="Orn_Arg_deC_N"/>
    <property type="match status" value="1"/>
</dbReference>
<evidence type="ECO:0000313" key="4">
    <source>
        <dbReference type="EMBL" id="MDQ2067933.1"/>
    </source>
</evidence>
<dbReference type="InterPro" id="IPR022644">
    <property type="entry name" value="De-COase2_N"/>
</dbReference>
<dbReference type="PANTHER" id="PTHR43727">
    <property type="entry name" value="DIAMINOPIMELATE DECARBOXYLASE"/>
    <property type="match status" value="1"/>
</dbReference>
<keyword evidence="5" id="KW-1185">Reference proteome</keyword>
<dbReference type="EMBL" id="JAVDBT010000019">
    <property type="protein sequence ID" value="MDQ2067933.1"/>
    <property type="molecule type" value="Genomic_DNA"/>
</dbReference>
<proteinExistence type="predicted"/>
<dbReference type="SUPFAM" id="SSF51419">
    <property type="entry name" value="PLP-binding barrel"/>
    <property type="match status" value="1"/>
</dbReference>
<dbReference type="SUPFAM" id="SSF50621">
    <property type="entry name" value="Alanine racemase C-terminal domain-like"/>
    <property type="match status" value="1"/>
</dbReference>
<sequence>MTRAAETGADLLNRLSIFSDRLTVDAAGQLAIAGYSASDLVAQYGSPLVVSVEETFEANYARILTAFSQWWRGEVRVLYSLKCNNNLAIRALLSLLGAGGDCFGDAELRATLETGTDRAQVALNGSDKTAQQIAVAMAAGVTINIDGSDELGFIEEIHRQTGLVAKTNLRLKVLPEELNHVMRGSGLKHGAGVESVRRAKWGFTEPAALPILRDLLASPATDVTGFSCHIGHLSTDPLAFAAIAGAFGVLVTRLSLATEFLPKVLDIGGGWSREREPEQRGDDVVLTPIEGQVEAAVSALEAAIAPLNVTPALWVEPGRYIVGNAQVLLASVGAVKEDAGLRWVHLDASTNNLQRIETGGFRHDLLPANRMLDPMDQLSQIVGGTCFRSVIGADRALPSLSRGDLVAVLDAGMYAEVFANQFNGVPRPAGVLLCKDGSVELIRKAETYQDIFGQHILPARFAPSL</sequence>
<evidence type="ECO:0000313" key="5">
    <source>
        <dbReference type="Proteomes" id="UP001239680"/>
    </source>
</evidence>
<dbReference type="InterPro" id="IPR029066">
    <property type="entry name" value="PLP-binding_barrel"/>
</dbReference>
<gene>
    <name evidence="4" type="ORF">Q9295_16275</name>
</gene>
<comment type="caution">
    <text evidence="4">The sequence shown here is derived from an EMBL/GenBank/DDBJ whole genome shotgun (WGS) entry which is preliminary data.</text>
</comment>
<evidence type="ECO:0000256" key="1">
    <source>
        <dbReference type="ARBA" id="ARBA00001933"/>
    </source>
</evidence>
<dbReference type="PRINTS" id="PR01179">
    <property type="entry name" value="ODADCRBXLASE"/>
</dbReference>
<accession>A0ABU0W2C5</accession>
<dbReference type="InterPro" id="IPR009006">
    <property type="entry name" value="Ala_racemase/Decarboxylase_C"/>
</dbReference>
<dbReference type="RefSeq" id="WP_306681645.1">
    <property type="nucleotide sequence ID" value="NZ_JAVDBT010000019.1"/>
</dbReference>
<dbReference type="PANTHER" id="PTHR43727:SF2">
    <property type="entry name" value="GROUP IV DECARBOXYLASE"/>
    <property type="match status" value="1"/>
</dbReference>
<evidence type="ECO:0000259" key="3">
    <source>
        <dbReference type="Pfam" id="PF02784"/>
    </source>
</evidence>
<evidence type="ECO:0000256" key="2">
    <source>
        <dbReference type="ARBA" id="ARBA00022898"/>
    </source>
</evidence>
<feature type="domain" description="Orn/DAP/Arg decarboxylase 2 N-terminal" evidence="3">
    <location>
        <begin position="62"/>
        <end position="323"/>
    </location>
</feature>
<reference evidence="4 5" key="1">
    <citation type="submission" date="2023-08" db="EMBL/GenBank/DDBJ databases">
        <title>Characterization of two Paracoccaceae strains isolated from Phycosphere and proposal of Xinfangfangia lacusdiani sp. nov.</title>
        <authorList>
            <person name="Deng Y."/>
            <person name="Zhang Y.Q."/>
        </authorList>
    </citation>
    <scope>NUCLEOTIDE SEQUENCE [LARGE SCALE GENOMIC DNA]</scope>
    <source>
        <strain evidence="4 5">CPCC 101601</strain>
    </source>
</reference>
<dbReference type="Gene3D" id="3.20.20.10">
    <property type="entry name" value="Alanine racemase"/>
    <property type="match status" value="1"/>
</dbReference>
<dbReference type="Proteomes" id="UP001239680">
    <property type="component" value="Unassembled WGS sequence"/>
</dbReference>
<organism evidence="4 5">
    <name type="scientific">Pseudogemmobacter lacusdianii</name>
    <dbReference type="NCBI Taxonomy" id="3069608"/>
    <lineage>
        <taxon>Bacteria</taxon>
        <taxon>Pseudomonadati</taxon>
        <taxon>Pseudomonadota</taxon>
        <taxon>Alphaproteobacteria</taxon>
        <taxon>Rhodobacterales</taxon>
        <taxon>Paracoccaceae</taxon>
        <taxon>Pseudogemmobacter</taxon>
    </lineage>
</organism>
<comment type="cofactor">
    <cofactor evidence="1">
        <name>pyridoxal 5'-phosphate</name>
        <dbReference type="ChEBI" id="CHEBI:597326"/>
    </cofactor>
</comment>
<name>A0ABU0W2C5_9RHOB</name>
<protein>
    <recommendedName>
        <fullName evidence="3">Orn/DAP/Arg decarboxylase 2 N-terminal domain-containing protein</fullName>
    </recommendedName>
</protein>
<keyword evidence="2" id="KW-0663">Pyridoxal phosphate</keyword>